<sequence>MKISNETKIGALTTIAVAFLILGFNFLKGKSVLKTGFFLYAKYSDLKKLSSSNAVYANGFQIGTVYSTTSDPALKDLIVEIKLAQDYKIPANSVATIESNPLGSPVLNIQLGGSTQFLNSGDTLQTLEGNGFLGSLSTKLGPLSDQLTASLVTLDSLMRNFNTLLDTTTKGNIRSVITNLNNATGHISESTIALQKLLNVQTGALAQSLANINEFTANLAKNNQKIDSTLFYLQATTRNLSQADVDGLVNGFKQSADSLSSIINRVNSTDGSIGALINDKALYNNLNNITRSLNVLLDDLRVHPKRYVNISIFGKKDKGDYLTEPLPVKDSSAVKP</sequence>
<dbReference type="Pfam" id="PF02470">
    <property type="entry name" value="MlaD"/>
    <property type="match status" value="1"/>
</dbReference>
<proteinExistence type="predicted"/>
<dbReference type="AlphaFoldDB" id="A0A1I5US44"/>
<feature type="transmembrane region" description="Helical" evidence="1">
    <location>
        <begin position="9"/>
        <end position="27"/>
    </location>
</feature>
<evidence type="ECO:0000256" key="1">
    <source>
        <dbReference type="SAM" id="Phobius"/>
    </source>
</evidence>
<dbReference type="PANTHER" id="PTHR33371:SF4">
    <property type="entry name" value="INTERMEMBRANE PHOSPHOLIPID TRANSPORT SYSTEM BINDING PROTEIN MLAD"/>
    <property type="match status" value="1"/>
</dbReference>
<dbReference type="InterPro" id="IPR052336">
    <property type="entry name" value="MlaD_Phospholipid_Transporter"/>
</dbReference>
<dbReference type="Proteomes" id="UP000199031">
    <property type="component" value="Unassembled WGS sequence"/>
</dbReference>
<keyword evidence="1" id="KW-0472">Membrane</keyword>
<accession>A0A1I5US44</accession>
<evidence type="ECO:0000259" key="2">
    <source>
        <dbReference type="Pfam" id="PF02470"/>
    </source>
</evidence>
<keyword evidence="1" id="KW-0812">Transmembrane</keyword>
<protein>
    <submittedName>
        <fullName evidence="3">Phospholipid/cholesterol/gamma-HCH transport system substrate-binding protein</fullName>
    </submittedName>
</protein>
<dbReference type="PANTHER" id="PTHR33371">
    <property type="entry name" value="INTERMEMBRANE PHOSPHOLIPID TRANSPORT SYSTEM BINDING PROTEIN MLAD-RELATED"/>
    <property type="match status" value="1"/>
</dbReference>
<name>A0A1I5US44_9BACT</name>
<feature type="domain" description="Mce/MlaD" evidence="2">
    <location>
        <begin position="39"/>
        <end position="110"/>
    </location>
</feature>
<dbReference type="RefSeq" id="WP_090657115.1">
    <property type="nucleotide sequence ID" value="NZ_FOXQ01000004.1"/>
</dbReference>
<keyword evidence="1" id="KW-1133">Transmembrane helix</keyword>
<dbReference type="EMBL" id="FOXQ01000004">
    <property type="protein sequence ID" value="SFP97857.1"/>
    <property type="molecule type" value="Genomic_DNA"/>
</dbReference>
<evidence type="ECO:0000313" key="4">
    <source>
        <dbReference type="Proteomes" id="UP000199031"/>
    </source>
</evidence>
<evidence type="ECO:0000313" key="3">
    <source>
        <dbReference type="EMBL" id="SFP97857.1"/>
    </source>
</evidence>
<reference evidence="3 4" key="1">
    <citation type="submission" date="2016-10" db="EMBL/GenBank/DDBJ databases">
        <authorList>
            <person name="de Groot N.N."/>
        </authorList>
    </citation>
    <scope>NUCLEOTIDE SEQUENCE [LARGE SCALE GENOMIC DNA]</scope>
    <source>
        <strain evidence="3 4">DSM 28286</strain>
    </source>
</reference>
<organism evidence="3 4">
    <name type="scientific">Parafilimonas terrae</name>
    <dbReference type="NCBI Taxonomy" id="1465490"/>
    <lineage>
        <taxon>Bacteria</taxon>
        <taxon>Pseudomonadati</taxon>
        <taxon>Bacteroidota</taxon>
        <taxon>Chitinophagia</taxon>
        <taxon>Chitinophagales</taxon>
        <taxon>Chitinophagaceae</taxon>
        <taxon>Parafilimonas</taxon>
    </lineage>
</organism>
<dbReference type="OrthoDB" id="9769132at2"/>
<gene>
    <name evidence="3" type="ORF">SAMN05444277_1044</name>
</gene>
<dbReference type="STRING" id="1465490.SAMN05444277_1044"/>
<keyword evidence="4" id="KW-1185">Reference proteome</keyword>
<dbReference type="InterPro" id="IPR003399">
    <property type="entry name" value="Mce/MlaD"/>
</dbReference>